<dbReference type="InterPro" id="IPR038741">
    <property type="entry name" value="AP5B1"/>
</dbReference>
<evidence type="ECO:0000313" key="9">
    <source>
        <dbReference type="Ensembl" id="ENSHCOP00000007211.1"/>
    </source>
</evidence>
<feature type="domain" description="AP5B1 middle" evidence="6">
    <location>
        <begin position="252"/>
        <end position="633"/>
    </location>
</feature>
<dbReference type="GO" id="GO:0005765">
    <property type="term" value="C:lysosomal membrane"/>
    <property type="evidence" value="ECO:0007669"/>
    <property type="project" value="TreeGrafter"/>
</dbReference>
<dbReference type="InterPro" id="IPR048980">
    <property type="entry name" value="AP5B1_barrel"/>
</dbReference>
<evidence type="ECO:0000259" key="7">
    <source>
        <dbReference type="Pfam" id="PF21589"/>
    </source>
</evidence>
<dbReference type="InterPro" id="IPR048979">
    <property type="entry name" value="AP5B1_middle"/>
</dbReference>
<dbReference type="InterPro" id="IPR048978">
    <property type="entry name" value="AP5B1_N"/>
</dbReference>
<dbReference type="GO" id="GO:0015031">
    <property type="term" value="P:protein transport"/>
    <property type="evidence" value="ECO:0007669"/>
    <property type="project" value="UniProtKB-KW"/>
</dbReference>
<dbReference type="Pfam" id="PF21588">
    <property type="entry name" value="AP5B1_middle"/>
    <property type="match status" value="1"/>
</dbReference>
<dbReference type="GeneTree" id="ENSGT00530000064721"/>
<protein>
    <recommendedName>
        <fullName evidence="1">AP-5 complex subunit beta-1</fullName>
    </recommendedName>
    <alternativeName>
        <fullName evidence="4">Adaptor-related protein complex 5 beta subunit</fullName>
    </alternativeName>
</protein>
<sequence>MAVNWKVKISDFFRSPSRFVSSKSADTFLAELLRELRDDRVTNNTKVYLLSPLCEQAALLCPTVSIGEETVLELLSVFAHCPVPWVEFRSSLLITLTSVLICTSCVSNKIHVCGDFLDLLLQIVQDTSNLHGDSVLLLRAIACECLQELETCCPGLLSQRLELIGGLWTKETSKLHQPYARLNTLVLKNCVYQLAMDPGSGDDYLKLLVGENTVVNWEADQRLAQVDKDSAILSSLIMGHMGTVPILQTGRDCKDLRSVLSTTLENSFLLSPLCQAAVLHRLMEVVAMVPVVRPSIFRAQLLRMLGTSEVCLLHSTLLMKCAYTDSLFSTDDEGFILRRLVVLSQHPLLSKPEKLFFMDYMLHFPENRPISCGNNESPPVLLTSQLACTLAPTLLNDYATMLARFNLLLVVCQEEGEKDGEEGRGLVYLYEHLGLLLNIMIRGHSREIAATFFRAVFLFLVSFCHMERYATSIAEKLCTLYHHQTHLAPHILNLAEQSSDLFPECNWSARLCRALQGVVIEAPPAQFTLTDLGWHLKVLARVAEEGQIPQQTTLQLLSKIIFTPSVCLTSNWRLGNSVLQLCRRLMTHPSLDSLFTSLANVLQHLICYYGDADIQDRARLYYSLLTTLSKEKLTGIIKQGLREEGQNIKHSLSCIMADTERLTSVLTIQQTEKPVFRLVELKYPEPQERNEIILESDSSPSEEQDSAGLEAYRAQFKDPCFGSQITLHYQLNHTMHNLSCFDQVFSIHLHFSLMDDTCEELCDFNVPCLFRERRSPVVKLVLKPRLPVPITLSCSAIFNTLNGLSWYTSLPDMHVLFQQTFLPLVVPTTWGTAVKLGVFNDIWDEISREEKADYATTLFCGQLQAEELGSIVEKQLLTFIISDSANQAELKCVFFIPPQFHILLKIISEEDAVHFNVVTDNWRLLPHISSFIGNLLMSLPEKVTSHP</sequence>
<dbReference type="PANTHER" id="PTHR34033">
    <property type="entry name" value="AP-5 COMPLEX SUBUNIT BETA-1"/>
    <property type="match status" value="1"/>
</dbReference>
<evidence type="ECO:0000259" key="6">
    <source>
        <dbReference type="Pfam" id="PF21588"/>
    </source>
</evidence>
<dbReference type="PANTHER" id="PTHR34033:SF1">
    <property type="entry name" value="AP-5 COMPLEX SUBUNIT BETA-1"/>
    <property type="match status" value="1"/>
</dbReference>
<evidence type="ECO:0000256" key="2">
    <source>
        <dbReference type="ARBA" id="ARBA00022448"/>
    </source>
</evidence>
<dbReference type="Proteomes" id="UP000264820">
    <property type="component" value="Unplaced"/>
</dbReference>
<dbReference type="GO" id="GO:0030119">
    <property type="term" value="C:AP-type membrane coat adaptor complex"/>
    <property type="evidence" value="ECO:0007669"/>
    <property type="project" value="TreeGrafter"/>
</dbReference>
<evidence type="ECO:0000259" key="5">
    <source>
        <dbReference type="Pfam" id="PF21587"/>
    </source>
</evidence>
<reference evidence="9" key="1">
    <citation type="submission" date="2025-08" db="UniProtKB">
        <authorList>
            <consortium name="Ensembl"/>
        </authorList>
    </citation>
    <scope>IDENTIFICATION</scope>
</reference>
<dbReference type="CTD" id="91056"/>
<feature type="domain" description="AP-5 complex subunit beta-1 N-terminal" evidence="5">
    <location>
        <begin position="30"/>
        <end position="100"/>
    </location>
</feature>
<dbReference type="Pfam" id="PF21589">
    <property type="entry name" value="AP5B1_barrel"/>
    <property type="match status" value="1"/>
</dbReference>
<dbReference type="OMA" id="SHHLEPF"/>
<keyword evidence="3" id="KW-0653">Protein transport</keyword>
<dbReference type="AlphaFoldDB" id="A0A3Q2Y2W6"/>
<proteinExistence type="predicted"/>
<feature type="domain" description="AP5B1 C-terminal" evidence="8">
    <location>
        <begin position="838"/>
        <end position="933"/>
    </location>
</feature>
<feature type="domain" description="AP-5 complex subunit beta-1 beta-barrel" evidence="7">
    <location>
        <begin position="743"/>
        <end position="813"/>
    </location>
</feature>
<evidence type="ECO:0000256" key="3">
    <source>
        <dbReference type="ARBA" id="ARBA00022927"/>
    </source>
</evidence>
<evidence type="ECO:0000259" key="8">
    <source>
        <dbReference type="Pfam" id="PF21590"/>
    </source>
</evidence>
<organism evidence="9 10">
    <name type="scientific">Hippocampus comes</name>
    <name type="common">Tiger tail seahorse</name>
    <dbReference type="NCBI Taxonomy" id="109280"/>
    <lineage>
        <taxon>Eukaryota</taxon>
        <taxon>Metazoa</taxon>
        <taxon>Chordata</taxon>
        <taxon>Craniata</taxon>
        <taxon>Vertebrata</taxon>
        <taxon>Euteleostomi</taxon>
        <taxon>Actinopterygii</taxon>
        <taxon>Neopterygii</taxon>
        <taxon>Teleostei</taxon>
        <taxon>Neoteleostei</taxon>
        <taxon>Acanthomorphata</taxon>
        <taxon>Syngnathiaria</taxon>
        <taxon>Syngnathiformes</taxon>
        <taxon>Syngnathoidei</taxon>
        <taxon>Syngnathidae</taxon>
        <taxon>Hippocampus</taxon>
    </lineage>
</organism>
<dbReference type="Pfam" id="PF21587">
    <property type="entry name" value="AP5B1_N"/>
    <property type="match status" value="1"/>
</dbReference>
<keyword evidence="10" id="KW-1185">Reference proteome</keyword>
<evidence type="ECO:0000256" key="4">
    <source>
        <dbReference type="ARBA" id="ARBA00032431"/>
    </source>
</evidence>
<dbReference type="GO" id="GO:0016197">
    <property type="term" value="P:endosomal transport"/>
    <property type="evidence" value="ECO:0007669"/>
    <property type="project" value="InterPro"/>
</dbReference>
<evidence type="ECO:0000256" key="1">
    <source>
        <dbReference type="ARBA" id="ARBA00018167"/>
    </source>
</evidence>
<accession>A0A3Q2Y2W6</accession>
<dbReference type="GeneID" id="109515139"/>
<name>A0A3Q2Y2W6_HIPCM</name>
<dbReference type="Ensembl" id="ENSHCOT00000002381.1">
    <property type="protein sequence ID" value="ENSHCOP00000007211.1"/>
    <property type="gene ID" value="ENSHCOG00000009155.1"/>
</dbReference>
<dbReference type="RefSeq" id="XP_019724296.1">
    <property type="nucleotide sequence ID" value="XM_019868737.1"/>
</dbReference>
<dbReference type="InterPro" id="IPR048981">
    <property type="entry name" value="AP5B1_C"/>
</dbReference>
<evidence type="ECO:0000313" key="10">
    <source>
        <dbReference type="Proteomes" id="UP000264820"/>
    </source>
</evidence>
<dbReference type="Pfam" id="PF21590">
    <property type="entry name" value="AP5B1_C"/>
    <property type="match status" value="1"/>
</dbReference>
<reference evidence="9" key="2">
    <citation type="submission" date="2025-09" db="UniProtKB">
        <authorList>
            <consortium name="Ensembl"/>
        </authorList>
    </citation>
    <scope>IDENTIFICATION</scope>
</reference>
<dbReference type="STRING" id="109280.ENSHCOP00000007211"/>
<dbReference type="OrthoDB" id="646197at2759"/>
<keyword evidence="2" id="KW-0813">Transport</keyword>
<dbReference type="KEGG" id="hcq:109515139"/>